<dbReference type="Proteomes" id="UP000282185">
    <property type="component" value="Unassembled WGS sequence"/>
</dbReference>
<feature type="region of interest" description="Disordered" evidence="1">
    <location>
        <begin position="247"/>
        <end position="281"/>
    </location>
</feature>
<evidence type="ECO:0000313" key="4">
    <source>
        <dbReference type="Proteomes" id="UP000254236"/>
    </source>
</evidence>
<dbReference type="EMBL" id="CP031356">
    <property type="protein sequence ID" value="AXK46899.1"/>
    <property type="molecule type" value="Genomic_DNA"/>
</dbReference>
<dbReference type="RefSeq" id="WP_115414646.1">
    <property type="nucleotide sequence ID" value="NZ_CP031356.1"/>
</dbReference>
<dbReference type="EMBL" id="QSWH01000004">
    <property type="protein sequence ID" value="RRR22614.1"/>
    <property type="molecule type" value="Genomic_DNA"/>
</dbReference>
<reference evidence="3 5" key="2">
    <citation type="submission" date="2018-08" db="EMBL/GenBank/DDBJ databases">
        <title>Brachybacterium saurashtrense DSM 23186.</title>
        <authorList>
            <person name="Li Y."/>
        </authorList>
    </citation>
    <scope>NUCLEOTIDE SEQUENCE [LARGE SCALE GENOMIC DNA]</scope>
    <source>
        <strain evidence="3 5">DSM 23186</strain>
    </source>
</reference>
<feature type="region of interest" description="Disordered" evidence="1">
    <location>
        <begin position="1"/>
        <end position="24"/>
    </location>
</feature>
<protein>
    <submittedName>
        <fullName evidence="3">Uncharacterized protein</fullName>
    </submittedName>
</protein>
<proteinExistence type="predicted"/>
<feature type="region of interest" description="Disordered" evidence="1">
    <location>
        <begin position="131"/>
        <end position="163"/>
    </location>
</feature>
<accession>A0A345YSJ7</accession>
<sequence length="614" mass="65821">MTLAAASLPVPGGDGTEGSVPSLDRLRAALRPAQLPLPRPRDVHEAALRAGDLLHAEREREARVLVERFRQEQAPPEDRLELLAVGLRCAALAGRTEEIERDAAALVTLLRRSGHPQQAAAVATVLLERGPFEQPGTGRDRAAQAPQPSSRGRRRGSARQVSPEMLVVVRAQMRSALPGPRGEIVDPRRDAARLRAALSALPAVRDQMLRDPEAELRLRLAQALEGAGDEAGATTAALDVLDLLEDRGAGEGPDAHAAGAHGDGAQDPGPHGAVPAPGTAEGPARLATAAHAVLARTLCTQRPLPAVHHALEALEAMPLIEDPPLRVGLITTLLRGLMAAGATAQAGFTAGRLASLQRTLGRDALRIAPLLAVAAQRVDAQRYDAAWVVLEQARRIARGQRDHRAQLEAARLGASLHERTGDAAASLRELQVLAHHARWLADDLETTAAAQAELIRTELEAQALVMRRALDLGRTGVVSEAVREIERRTRPGASRSGLPPELLWDHRVDARVGLFIAVGTALARGEEGADEQAYDLHRREALEAIGTMPPGHEQRARYWAAYLEDRHAHLLAEQGRRGAARRAAKRAGENWTHLGHEEDAARMEALRASLAAPR</sequence>
<organism evidence="3 5">
    <name type="scientific">Brachybacterium saurashtrense</name>
    <dbReference type="NCBI Taxonomy" id="556288"/>
    <lineage>
        <taxon>Bacteria</taxon>
        <taxon>Bacillati</taxon>
        <taxon>Actinomycetota</taxon>
        <taxon>Actinomycetes</taxon>
        <taxon>Micrococcales</taxon>
        <taxon>Dermabacteraceae</taxon>
        <taxon>Brachybacterium</taxon>
    </lineage>
</organism>
<gene>
    <name evidence="2" type="ORF">DWV08_15600</name>
    <name evidence="3" type="ORF">DXU92_10220</name>
</gene>
<dbReference type="KEGG" id="bsau:DWV08_15600"/>
<dbReference type="AlphaFoldDB" id="A0A345YSJ7"/>
<dbReference type="Proteomes" id="UP000254236">
    <property type="component" value="Chromosome"/>
</dbReference>
<reference evidence="2 4" key="1">
    <citation type="submission" date="2018-07" db="EMBL/GenBank/DDBJ databases">
        <title>Brachybacterium saurashtrense DSM 23186 genome sequence.</title>
        <authorList>
            <person name="Guo L."/>
        </authorList>
    </citation>
    <scope>NUCLEOTIDE SEQUENCE [LARGE SCALE GENOMIC DNA]</scope>
    <source>
        <strain evidence="2 4">DSM 23186</strain>
    </source>
</reference>
<feature type="compositionally biased region" description="Low complexity" evidence="1">
    <location>
        <begin position="255"/>
        <end position="270"/>
    </location>
</feature>
<evidence type="ECO:0000313" key="3">
    <source>
        <dbReference type="EMBL" id="RRR22614.1"/>
    </source>
</evidence>
<evidence type="ECO:0000313" key="2">
    <source>
        <dbReference type="EMBL" id="AXK46899.1"/>
    </source>
</evidence>
<name>A0A345YSJ7_9MICO</name>
<dbReference type="OrthoDB" id="4789123at2"/>
<evidence type="ECO:0000313" key="5">
    <source>
        <dbReference type="Proteomes" id="UP000282185"/>
    </source>
</evidence>
<keyword evidence="4" id="KW-1185">Reference proteome</keyword>
<evidence type="ECO:0000256" key="1">
    <source>
        <dbReference type="SAM" id="MobiDB-lite"/>
    </source>
</evidence>